<reference evidence="4" key="1">
    <citation type="submission" date="2019-05" db="EMBL/GenBank/DDBJ databases">
        <title>The de novo reference genome and transcriptome assemblies of the wild tomato species Solanum chilense.</title>
        <authorList>
            <person name="Stam R."/>
            <person name="Nosenko T."/>
            <person name="Hoerger A.C."/>
            <person name="Stephan W."/>
            <person name="Seidel M.A."/>
            <person name="Kuhn J.M.M."/>
            <person name="Haberer G."/>
            <person name="Tellier A."/>
        </authorList>
    </citation>
    <scope>NUCLEOTIDE SEQUENCE</scope>
    <source>
        <tissue evidence="4">Mature leaves</tissue>
    </source>
</reference>
<accession>A0A6N2CB85</accession>
<dbReference type="AlphaFoldDB" id="A0A6N2CB85"/>
<gene>
    <name evidence="4" type="ORF">EJD97_022338</name>
</gene>
<feature type="compositionally biased region" description="Polar residues" evidence="1">
    <location>
        <begin position="96"/>
        <end position="106"/>
    </location>
</feature>
<dbReference type="Pfam" id="PF24496">
    <property type="entry name" value="DUF7588"/>
    <property type="match status" value="1"/>
</dbReference>
<feature type="region of interest" description="Disordered" evidence="1">
    <location>
        <begin position="71"/>
        <end position="116"/>
    </location>
</feature>
<dbReference type="InterPro" id="IPR056648">
    <property type="entry name" value="DUF7746"/>
</dbReference>
<dbReference type="InterPro" id="IPR056010">
    <property type="entry name" value="DUF7588"/>
</dbReference>
<dbReference type="PANTHER" id="PTHR33054">
    <property type="entry name" value="CCHC-TYPE DOMAIN-CONTAINING PROTEIN"/>
    <property type="match status" value="1"/>
</dbReference>
<evidence type="ECO:0000259" key="2">
    <source>
        <dbReference type="Pfam" id="PF24496"/>
    </source>
</evidence>
<comment type="caution">
    <text evidence="4">The sequence shown here is derived from an EMBL/GenBank/DDBJ whole genome shotgun (WGS) entry which is preliminary data.</text>
</comment>
<dbReference type="PANTHER" id="PTHR33054:SF9">
    <property type="entry name" value="CCHC-TYPE DOMAIN-CONTAINING PROTEIN"/>
    <property type="match status" value="1"/>
</dbReference>
<evidence type="ECO:0000313" key="4">
    <source>
        <dbReference type="EMBL" id="TMX02204.1"/>
    </source>
</evidence>
<dbReference type="Pfam" id="PF24925">
    <property type="entry name" value="DUF7746"/>
    <property type="match status" value="1"/>
</dbReference>
<dbReference type="Pfam" id="PF22909">
    <property type="entry name" value="Caulimovir_coat_dom"/>
    <property type="match status" value="1"/>
</dbReference>
<feature type="domain" description="DUF7746" evidence="3">
    <location>
        <begin position="353"/>
        <end position="389"/>
    </location>
</feature>
<feature type="compositionally biased region" description="Polar residues" evidence="1">
    <location>
        <begin position="71"/>
        <end position="83"/>
    </location>
</feature>
<name>A0A6N2CB85_SOLCI</name>
<feature type="domain" description="DUF7588" evidence="2">
    <location>
        <begin position="133"/>
        <end position="183"/>
    </location>
</feature>
<protein>
    <submittedName>
        <fullName evidence="4">Uncharacterized protein</fullName>
    </submittedName>
</protein>
<sequence>MESNQEHSTTFVPRMLKWSEILADESWKFESITEPLPIQPSKSSIESILQFSDGSVNLKFLRSNSFNLESSSKRMSMARPSTSKTREGDEDLYETTEVSEQGSPTPSEMKAHSHKKNDSIVMIKSVDKFTPNKKSINKWWVSPKHALKRAWYVDAYTKEQDKWFKDMKRFKTEIEFFKWFKATGQIGESSSSLQEGCPKGCSFQKPSVHKEKDFVTVEEINKVFEQNNYTNQVLHVISKQIEESKYNYSGTSQIGNKPSSSKAGFNLETNPIFKIHKFSPEDFPKPTSEFNNSPEILERINDQLKRIKISQGDKVGDIKDRLPHSKNFYPRPSFPDIQFDENNMHPRVLQMVQATNRIVAGFTGTLRNWWDNYLTEHNKNEILNALASKNVVKTEGGQTTTSLEVVEDATATLLYSITKHFVGEPRLFQDRSLEILNNLYCKKLTDFRWYKDMFITKVMLRDDCNNDYWKERFLSGLPPHFAEKVRSKIRDHCDVKIPYSEMTYGDLTSLIHFVAMELSMYRLKAEGTT</sequence>
<evidence type="ECO:0000259" key="3">
    <source>
        <dbReference type="Pfam" id="PF24925"/>
    </source>
</evidence>
<evidence type="ECO:0000256" key="1">
    <source>
        <dbReference type="SAM" id="MobiDB-lite"/>
    </source>
</evidence>
<proteinExistence type="predicted"/>
<dbReference type="EMBL" id="RXGB01000703">
    <property type="protein sequence ID" value="TMX02204.1"/>
    <property type="molecule type" value="Genomic_DNA"/>
</dbReference>
<organism evidence="4">
    <name type="scientific">Solanum chilense</name>
    <name type="common">Tomato</name>
    <name type="synonym">Lycopersicon chilense</name>
    <dbReference type="NCBI Taxonomy" id="4083"/>
    <lineage>
        <taxon>Eukaryota</taxon>
        <taxon>Viridiplantae</taxon>
        <taxon>Streptophyta</taxon>
        <taxon>Embryophyta</taxon>
        <taxon>Tracheophyta</taxon>
        <taxon>Spermatophyta</taxon>
        <taxon>Magnoliopsida</taxon>
        <taxon>eudicotyledons</taxon>
        <taxon>Gunneridae</taxon>
        <taxon>Pentapetalae</taxon>
        <taxon>asterids</taxon>
        <taxon>lamiids</taxon>
        <taxon>Solanales</taxon>
        <taxon>Solanaceae</taxon>
        <taxon>Solanoideae</taxon>
        <taxon>Solaneae</taxon>
        <taxon>Solanum</taxon>
        <taxon>Solanum subgen. Lycopersicon</taxon>
    </lineage>
</organism>